<reference evidence="2" key="1">
    <citation type="submission" date="2014-05" db="EMBL/GenBank/DDBJ databases">
        <authorList>
            <person name="Chronopoulou M."/>
        </authorList>
    </citation>
    <scope>NUCLEOTIDE SEQUENCE</scope>
    <source>
        <tissue evidence="2">Whole organism</tissue>
    </source>
</reference>
<protein>
    <submittedName>
        <fullName evidence="2">Uncharacterized protein</fullName>
    </submittedName>
</protein>
<keyword evidence="1" id="KW-1133">Transmembrane helix</keyword>
<dbReference type="AlphaFoldDB" id="A0A0K2V2A2"/>
<evidence type="ECO:0000313" key="2">
    <source>
        <dbReference type="EMBL" id="CDW44400.1"/>
    </source>
</evidence>
<organism evidence="2">
    <name type="scientific">Lepeophtheirus salmonis</name>
    <name type="common">Salmon louse</name>
    <name type="synonym">Caligus salmonis</name>
    <dbReference type="NCBI Taxonomy" id="72036"/>
    <lineage>
        <taxon>Eukaryota</taxon>
        <taxon>Metazoa</taxon>
        <taxon>Ecdysozoa</taxon>
        <taxon>Arthropoda</taxon>
        <taxon>Crustacea</taxon>
        <taxon>Multicrustacea</taxon>
        <taxon>Hexanauplia</taxon>
        <taxon>Copepoda</taxon>
        <taxon>Siphonostomatoida</taxon>
        <taxon>Caligidae</taxon>
        <taxon>Lepeophtheirus</taxon>
    </lineage>
</organism>
<accession>A0A0K2V2A2</accession>
<keyword evidence="1" id="KW-0812">Transmembrane</keyword>
<proteinExistence type="predicted"/>
<name>A0A0K2V2A2_LEPSM</name>
<evidence type="ECO:0000256" key="1">
    <source>
        <dbReference type="SAM" id="Phobius"/>
    </source>
</evidence>
<sequence>MIEFQLTAVAVSNFEVESMRCGQTYTMYPKRDADAPPPERICVSRLLWSLLFYLIILLFLTFS</sequence>
<feature type="transmembrane region" description="Helical" evidence="1">
    <location>
        <begin position="46"/>
        <end position="62"/>
    </location>
</feature>
<keyword evidence="1" id="KW-0472">Membrane</keyword>
<dbReference type="EMBL" id="HACA01027039">
    <property type="protein sequence ID" value="CDW44400.1"/>
    <property type="molecule type" value="Transcribed_RNA"/>
</dbReference>